<keyword evidence="2" id="KW-1133">Transmembrane helix</keyword>
<dbReference type="RefSeq" id="WP_074990688.1">
    <property type="nucleotide sequence ID" value="NZ_FNTD01000004.1"/>
</dbReference>
<evidence type="ECO:0000313" key="4">
    <source>
        <dbReference type="Proteomes" id="UP000182375"/>
    </source>
</evidence>
<proteinExistence type="predicted"/>
<dbReference type="GeneID" id="95510086"/>
<protein>
    <submittedName>
        <fullName evidence="3">Uncharacterized protein</fullName>
    </submittedName>
</protein>
<dbReference type="Proteomes" id="UP000182375">
    <property type="component" value="Unassembled WGS sequence"/>
</dbReference>
<sequence length="504" mass="49527">MPASPQPGTAPPCGPWRHALEGALAVLAATAVMAVTAWAGLLALGAGAIAPLSRLVPTVLSMAFGGAVGLESAPSAAPAAGGGLLGALGGAGGGLGLSVDGEVRALPLMLTFLGMAVLGTVFFRPLRRRARPVPALLWARAGGALTTAAVLLPVLALLGRGTARMPHSVTERLGAKAGGGGMGGLGGLGAGMGGSGKGLGGAFSSVVFHSDVVATTFLGLLGVCAVLGIGCVAARRTSLPRPVALSRMRLKWHPVVSTLTGMAAVACCLVLALAVLAGAASPAGREQVARAAGALLLAGPGLFAVLLTSGLGASWEAAFRREQGDGGGMLGMLGGGAGAGGAGKDRSVAVGDWSGAGAPLWLIGLVLLLVLLVLAGYLIAGRTPARSAREEADALLGRHLELALRTGVAVAAAVLLCCLTAQVSLRMGINVMGGEMGAVTAGLDAAVRLSALTGFVTATAASYAGSRLHGLRAARRPPVPGPPRRGLRRRTMTAESSPRAGVVS</sequence>
<feature type="transmembrane region" description="Helical" evidence="2">
    <location>
        <begin position="291"/>
        <end position="314"/>
    </location>
</feature>
<feature type="transmembrane region" description="Helical" evidence="2">
    <location>
        <begin position="358"/>
        <end position="381"/>
    </location>
</feature>
<keyword evidence="2" id="KW-0472">Membrane</keyword>
<dbReference type="AlphaFoldDB" id="A0A1H4NKL8"/>
<feature type="transmembrane region" description="Helical" evidence="2">
    <location>
        <begin position="255"/>
        <end position="279"/>
    </location>
</feature>
<feature type="transmembrane region" description="Helical" evidence="2">
    <location>
        <begin position="402"/>
        <end position="425"/>
    </location>
</feature>
<feature type="transmembrane region" description="Helical" evidence="2">
    <location>
        <begin position="445"/>
        <end position="466"/>
    </location>
</feature>
<evidence type="ECO:0000313" key="3">
    <source>
        <dbReference type="EMBL" id="SEB95776.1"/>
    </source>
</evidence>
<evidence type="ECO:0000256" key="2">
    <source>
        <dbReference type="SAM" id="Phobius"/>
    </source>
</evidence>
<feature type="transmembrane region" description="Helical" evidence="2">
    <location>
        <begin position="135"/>
        <end position="158"/>
    </location>
</feature>
<evidence type="ECO:0000256" key="1">
    <source>
        <dbReference type="SAM" id="MobiDB-lite"/>
    </source>
</evidence>
<dbReference type="InterPro" id="IPR047724">
    <property type="entry name" value="Streptophobe"/>
</dbReference>
<organism evidence="3 4">
    <name type="scientific">Streptomyces misionensis</name>
    <dbReference type="NCBI Taxonomy" id="67331"/>
    <lineage>
        <taxon>Bacteria</taxon>
        <taxon>Bacillati</taxon>
        <taxon>Actinomycetota</taxon>
        <taxon>Actinomycetes</taxon>
        <taxon>Kitasatosporales</taxon>
        <taxon>Streptomycetaceae</taxon>
        <taxon>Streptomyces</taxon>
    </lineage>
</organism>
<feature type="transmembrane region" description="Helical" evidence="2">
    <location>
        <begin position="326"/>
        <end position="343"/>
    </location>
</feature>
<dbReference type="EMBL" id="FNTD01000004">
    <property type="protein sequence ID" value="SEB95776.1"/>
    <property type="molecule type" value="Genomic_DNA"/>
</dbReference>
<feature type="transmembrane region" description="Helical" evidence="2">
    <location>
        <begin position="212"/>
        <end position="234"/>
    </location>
</feature>
<dbReference type="STRING" id="67331.SAMN04490357_0822"/>
<feature type="transmembrane region" description="Helical" evidence="2">
    <location>
        <begin position="105"/>
        <end position="123"/>
    </location>
</feature>
<reference evidence="3 4" key="1">
    <citation type="submission" date="2016-10" db="EMBL/GenBank/DDBJ databases">
        <authorList>
            <person name="de Groot N.N."/>
        </authorList>
    </citation>
    <scope>NUCLEOTIDE SEQUENCE [LARGE SCALE GENOMIC DNA]</scope>
    <source>
        <strain evidence="3 4">DSM 40306</strain>
    </source>
</reference>
<gene>
    <name evidence="3" type="ORF">SAMN04490357_0822</name>
</gene>
<feature type="transmembrane region" description="Helical" evidence="2">
    <location>
        <begin position="24"/>
        <end position="50"/>
    </location>
</feature>
<keyword evidence="2" id="KW-0812">Transmembrane</keyword>
<name>A0A1H4NKL8_9ACTN</name>
<dbReference type="NCBIfam" id="NF038391">
    <property type="entry name" value="streptophobe"/>
    <property type="match status" value="1"/>
</dbReference>
<accession>A0A1H4NKL8</accession>
<feature type="region of interest" description="Disordered" evidence="1">
    <location>
        <begin position="472"/>
        <end position="504"/>
    </location>
</feature>